<proteinExistence type="predicted"/>
<reference evidence="1" key="1">
    <citation type="submission" date="2020-05" db="EMBL/GenBank/DDBJ databases">
        <authorList>
            <person name="Chiriac C."/>
            <person name="Salcher M."/>
            <person name="Ghai R."/>
            <person name="Kavagutti S V."/>
        </authorList>
    </citation>
    <scope>NUCLEOTIDE SEQUENCE</scope>
</reference>
<protein>
    <submittedName>
        <fullName evidence="1">Unannotated protein</fullName>
    </submittedName>
</protein>
<name>A0A6J7IT86_9ZZZZ</name>
<evidence type="ECO:0000313" key="1">
    <source>
        <dbReference type="EMBL" id="CAB4933377.1"/>
    </source>
</evidence>
<accession>A0A6J7IT86</accession>
<organism evidence="1">
    <name type="scientific">freshwater metagenome</name>
    <dbReference type="NCBI Taxonomy" id="449393"/>
    <lineage>
        <taxon>unclassified sequences</taxon>
        <taxon>metagenomes</taxon>
        <taxon>ecological metagenomes</taxon>
    </lineage>
</organism>
<gene>
    <name evidence="1" type="ORF">UFOPK3610_02055</name>
</gene>
<sequence>MPNTMSCVGVVIGRPFEGERMLLLESIRMRASACASAESGRCTAIWSPSKSALNAVQTSG</sequence>
<dbReference type="EMBL" id="CAFBMR010000166">
    <property type="protein sequence ID" value="CAB4933377.1"/>
    <property type="molecule type" value="Genomic_DNA"/>
</dbReference>
<dbReference type="AlphaFoldDB" id="A0A6J7IT86"/>